<evidence type="ECO:0000313" key="2">
    <source>
        <dbReference type="EMBL" id="CAG8975016.1"/>
    </source>
</evidence>
<dbReference type="AlphaFoldDB" id="A0A9N9Q610"/>
<evidence type="ECO:0000313" key="3">
    <source>
        <dbReference type="Proteomes" id="UP000701801"/>
    </source>
</evidence>
<dbReference type="Proteomes" id="UP000701801">
    <property type="component" value="Unassembled WGS sequence"/>
</dbReference>
<comment type="caution">
    <text evidence="2">The sequence shown here is derived from an EMBL/GenBank/DDBJ whole genome shotgun (WGS) entry which is preliminary data.</text>
</comment>
<feature type="compositionally biased region" description="Basic residues" evidence="1">
    <location>
        <begin position="41"/>
        <end position="58"/>
    </location>
</feature>
<gene>
    <name evidence="2" type="ORF">HYALB_00012185</name>
</gene>
<protein>
    <submittedName>
        <fullName evidence="2">Uncharacterized protein</fullName>
    </submittedName>
</protein>
<sequence length="92" mass="10829">MYPANDKQNEWNCSKQAYNLRYSIPMESLCIPKRIEDRREKNKRNKRKRKSQHQHLVKTMHPNPSMQILPLVVYVQGAGGKEQLFMGLSESV</sequence>
<dbReference type="EMBL" id="CAJVRM010000122">
    <property type="protein sequence ID" value="CAG8975016.1"/>
    <property type="molecule type" value="Genomic_DNA"/>
</dbReference>
<evidence type="ECO:0000256" key="1">
    <source>
        <dbReference type="SAM" id="MobiDB-lite"/>
    </source>
</evidence>
<accession>A0A9N9Q610</accession>
<name>A0A9N9Q610_9HELO</name>
<feature type="region of interest" description="Disordered" evidence="1">
    <location>
        <begin position="35"/>
        <end position="61"/>
    </location>
</feature>
<keyword evidence="3" id="KW-1185">Reference proteome</keyword>
<dbReference type="OrthoDB" id="5403157at2759"/>
<organism evidence="2 3">
    <name type="scientific">Hymenoscyphus albidus</name>
    <dbReference type="NCBI Taxonomy" id="595503"/>
    <lineage>
        <taxon>Eukaryota</taxon>
        <taxon>Fungi</taxon>
        <taxon>Dikarya</taxon>
        <taxon>Ascomycota</taxon>
        <taxon>Pezizomycotina</taxon>
        <taxon>Leotiomycetes</taxon>
        <taxon>Helotiales</taxon>
        <taxon>Helotiaceae</taxon>
        <taxon>Hymenoscyphus</taxon>
    </lineage>
</organism>
<reference evidence="2" key="1">
    <citation type="submission" date="2021-07" db="EMBL/GenBank/DDBJ databases">
        <authorList>
            <person name="Durling M."/>
        </authorList>
    </citation>
    <scope>NUCLEOTIDE SEQUENCE</scope>
</reference>
<proteinExistence type="predicted"/>